<dbReference type="RefSeq" id="XP_007673165.1">
    <property type="nucleotide sequence ID" value="XM_007674975.1"/>
</dbReference>
<dbReference type="GO" id="GO:0070187">
    <property type="term" value="C:shelterin complex"/>
    <property type="evidence" value="ECO:0007669"/>
    <property type="project" value="TreeGrafter"/>
</dbReference>
<evidence type="ECO:0000259" key="8">
    <source>
        <dbReference type="Pfam" id="PF08914"/>
    </source>
</evidence>
<keyword evidence="3 5" id="KW-0779">Telomere</keyword>
<feature type="compositionally biased region" description="Basic and acidic residues" evidence="6">
    <location>
        <begin position="215"/>
        <end position="230"/>
    </location>
</feature>
<comment type="subunit">
    <text evidence="5">Homodimer.</text>
</comment>
<feature type="compositionally biased region" description="Basic residues" evidence="6">
    <location>
        <begin position="205"/>
        <end position="214"/>
    </location>
</feature>
<evidence type="ECO:0000256" key="1">
    <source>
        <dbReference type="ARBA" id="ARBA00010467"/>
    </source>
</evidence>
<feature type="region of interest" description="Disordered" evidence="6">
    <location>
        <begin position="177"/>
        <end position="232"/>
    </location>
</feature>
<dbReference type="GO" id="GO:0010833">
    <property type="term" value="P:telomere maintenance via telomere lengthening"/>
    <property type="evidence" value="ECO:0007669"/>
    <property type="project" value="UniProtKB-UniRule"/>
</dbReference>
<reference evidence="10 11" key="1">
    <citation type="journal article" date="2012" name="PLoS Pathog.">
        <title>Diverse lifestyles and strategies of plant pathogenesis encoded in the genomes of eighteen Dothideomycetes fungi.</title>
        <authorList>
            <person name="Ohm R.A."/>
            <person name="Feau N."/>
            <person name="Henrissat B."/>
            <person name="Schoch C.L."/>
            <person name="Horwitz B.A."/>
            <person name="Barry K.W."/>
            <person name="Condon B.J."/>
            <person name="Copeland A.C."/>
            <person name="Dhillon B."/>
            <person name="Glaser F."/>
            <person name="Hesse C.N."/>
            <person name="Kosti I."/>
            <person name="LaButti K."/>
            <person name="Lindquist E.A."/>
            <person name="Lucas S."/>
            <person name="Salamov A.A."/>
            <person name="Bradshaw R.E."/>
            <person name="Ciuffetti L."/>
            <person name="Hamelin R.C."/>
            <person name="Kema G.H.J."/>
            <person name="Lawrence C."/>
            <person name="Scott J.A."/>
            <person name="Spatafora J.W."/>
            <person name="Turgeon B.G."/>
            <person name="de Wit P.J.G.M."/>
            <person name="Zhong S."/>
            <person name="Goodwin S.B."/>
            <person name="Grigoriev I.V."/>
        </authorList>
    </citation>
    <scope>NUCLEOTIDE SEQUENCE [LARGE SCALE GENOMIC DNA]</scope>
    <source>
        <strain evidence="10 11">UAMH 10762</strain>
    </source>
</reference>
<dbReference type="Proteomes" id="UP000011761">
    <property type="component" value="Unassembled WGS sequence"/>
</dbReference>
<evidence type="ECO:0000256" key="5">
    <source>
        <dbReference type="RuleBase" id="RU367107"/>
    </source>
</evidence>
<dbReference type="AlphaFoldDB" id="M2LXM5"/>
<keyword evidence="7" id="KW-0472">Membrane</keyword>
<dbReference type="GO" id="GO:0031848">
    <property type="term" value="P:protection from non-homologous end joining at telomere"/>
    <property type="evidence" value="ECO:0007669"/>
    <property type="project" value="TreeGrafter"/>
</dbReference>
<evidence type="ECO:0000256" key="4">
    <source>
        <dbReference type="ARBA" id="ARBA00023242"/>
    </source>
</evidence>
<dbReference type="SUPFAM" id="SSF46689">
    <property type="entry name" value="Homeodomain-like"/>
    <property type="match status" value="1"/>
</dbReference>
<dbReference type="CDD" id="cd11655">
    <property type="entry name" value="rap1_myb-like"/>
    <property type="match status" value="1"/>
</dbReference>
<evidence type="ECO:0000313" key="11">
    <source>
        <dbReference type="Proteomes" id="UP000011761"/>
    </source>
</evidence>
<dbReference type="Gene3D" id="1.10.10.60">
    <property type="entry name" value="Homeodomain-like"/>
    <property type="match status" value="1"/>
</dbReference>
<sequence length="364" mass="40566">MATTTPLVMSQTNGHGPAIGGLFAGIAFFLVQRLPLRSTYIDKIQANGGRVVKLEQQADHIVADHVRKDCPPGSISYTFIDAAITNAQLPDPDQHRAGPIVGAVREVGSGFPGKQTKTPFTGEDDRVLWQWVERAKAQGGRVKGNEIYKQLEEVNSRHTFQAWRDRYIKKLMDRPPPAMQVRVPANPPPSPPTAPDEEPIAQTPRAKKGKKRKAKAIETRRAARQSKEIGEMADEELVNGNINALETQDILNTETQIPDLGVPLPPDTDSESDDSLHELQASLLRHPPAPTHQLERDSRHHHPHLPRRLHNHPPPPPLRPGIHRHLRPQSDVSPPGARRTRRPRAESRTRTPGRRTRCLVRGGR</sequence>
<dbReference type="OMA" id="FQGARFW"/>
<dbReference type="Pfam" id="PF08914">
    <property type="entry name" value="Myb_Rap1"/>
    <property type="match status" value="1"/>
</dbReference>
<dbReference type="InterPro" id="IPR039595">
    <property type="entry name" value="TE2IP/Rap1"/>
</dbReference>
<dbReference type="OrthoDB" id="435460at2759"/>
<dbReference type="InterPro" id="IPR015010">
    <property type="entry name" value="TERF2IP_Myb"/>
</dbReference>
<feature type="domain" description="BRCT" evidence="9">
    <location>
        <begin position="22"/>
        <end position="94"/>
    </location>
</feature>
<feature type="compositionally biased region" description="Basic residues" evidence="6">
    <location>
        <begin position="299"/>
        <end position="311"/>
    </location>
</feature>
<comment type="subcellular location">
    <subcellularLocation>
        <location evidence="5">Nucleus</location>
    </subcellularLocation>
    <subcellularLocation>
        <location evidence="5">Chromosome</location>
        <location evidence="5">Telomere</location>
    </subcellularLocation>
</comment>
<keyword evidence="2 5" id="KW-0158">Chromosome</keyword>
<evidence type="ECO:0000256" key="7">
    <source>
        <dbReference type="SAM" id="Phobius"/>
    </source>
</evidence>
<keyword evidence="7" id="KW-0812">Transmembrane</keyword>
<keyword evidence="11" id="KW-1185">Reference proteome</keyword>
<dbReference type="eggNOG" id="ENOG502S85C">
    <property type="taxonomic scope" value="Eukaryota"/>
</dbReference>
<feature type="region of interest" description="Disordered" evidence="6">
    <location>
        <begin position="288"/>
        <end position="364"/>
    </location>
</feature>
<dbReference type="GO" id="GO:0042162">
    <property type="term" value="F:telomeric DNA binding"/>
    <property type="evidence" value="ECO:0007669"/>
    <property type="project" value="TreeGrafter"/>
</dbReference>
<keyword evidence="7" id="KW-1133">Transmembrane helix</keyword>
<gene>
    <name evidence="10" type="ORF">BAUCODRAFT_571495</name>
</gene>
<dbReference type="InterPro" id="IPR001357">
    <property type="entry name" value="BRCT_dom"/>
</dbReference>
<dbReference type="GeneID" id="19115637"/>
<accession>M2LXM5</accession>
<comment type="function">
    <text evidence="5">Involved in the regulation of telomere length, clustering and has a specific role in telomere position effect (TPE).</text>
</comment>
<feature type="compositionally biased region" description="Pro residues" evidence="6">
    <location>
        <begin position="185"/>
        <end position="194"/>
    </location>
</feature>
<evidence type="ECO:0000313" key="10">
    <source>
        <dbReference type="EMBL" id="EMC99442.1"/>
    </source>
</evidence>
<feature type="domain" description="TERF2-interacting telomeric protein 1 Myb" evidence="8">
    <location>
        <begin position="120"/>
        <end position="176"/>
    </location>
</feature>
<keyword evidence="4 5" id="KW-0539">Nucleus</keyword>
<feature type="compositionally biased region" description="Basic residues" evidence="6">
    <location>
        <begin position="351"/>
        <end position="364"/>
    </location>
</feature>
<dbReference type="KEGG" id="bcom:BAUCODRAFT_571495"/>
<dbReference type="STRING" id="717646.M2LXM5"/>
<evidence type="ECO:0000256" key="3">
    <source>
        <dbReference type="ARBA" id="ARBA00022895"/>
    </source>
</evidence>
<dbReference type="Pfam" id="PF16589">
    <property type="entry name" value="BRCT_2"/>
    <property type="match status" value="1"/>
</dbReference>
<dbReference type="InterPro" id="IPR009057">
    <property type="entry name" value="Homeodomain-like_sf"/>
</dbReference>
<dbReference type="PANTHER" id="PTHR16466">
    <property type="entry name" value="TELOMERE REPEAT-BINDING FACTOR 2-INTERACTING PROTEIN 1"/>
    <property type="match status" value="1"/>
</dbReference>
<evidence type="ECO:0000256" key="2">
    <source>
        <dbReference type="ARBA" id="ARBA00022454"/>
    </source>
</evidence>
<dbReference type="HOGENOM" id="CLU_760723_0_0_1"/>
<feature type="transmembrane region" description="Helical" evidence="7">
    <location>
        <begin position="14"/>
        <end position="31"/>
    </location>
</feature>
<name>M2LXM5_BAUPA</name>
<comment type="similarity">
    <text evidence="1 5">Belongs to the RAP1 family.</text>
</comment>
<organism evidence="10 11">
    <name type="scientific">Baudoinia panamericana (strain UAMH 10762)</name>
    <name type="common">Angels' share fungus</name>
    <name type="synonym">Baudoinia compniacensis (strain UAMH 10762)</name>
    <dbReference type="NCBI Taxonomy" id="717646"/>
    <lineage>
        <taxon>Eukaryota</taxon>
        <taxon>Fungi</taxon>
        <taxon>Dikarya</taxon>
        <taxon>Ascomycota</taxon>
        <taxon>Pezizomycotina</taxon>
        <taxon>Dothideomycetes</taxon>
        <taxon>Dothideomycetidae</taxon>
        <taxon>Mycosphaerellales</taxon>
        <taxon>Teratosphaeriaceae</taxon>
        <taxon>Baudoinia</taxon>
    </lineage>
</organism>
<dbReference type="EMBL" id="KB445551">
    <property type="protein sequence ID" value="EMC99442.1"/>
    <property type="molecule type" value="Genomic_DNA"/>
</dbReference>
<protein>
    <recommendedName>
        <fullName evidence="5">DNA-binding protein RAP1</fullName>
    </recommendedName>
</protein>
<proteinExistence type="inferred from homology"/>
<evidence type="ECO:0000256" key="6">
    <source>
        <dbReference type="SAM" id="MobiDB-lite"/>
    </source>
</evidence>
<dbReference type="PANTHER" id="PTHR16466:SF6">
    <property type="entry name" value="TELOMERIC REPEAT-BINDING FACTOR 2-INTERACTING PROTEIN 1"/>
    <property type="match status" value="1"/>
</dbReference>
<evidence type="ECO:0000259" key="9">
    <source>
        <dbReference type="Pfam" id="PF16589"/>
    </source>
</evidence>